<sequence>MSTSTGISLRGLDLAEQRFGPLLSPITATPSDWEAYVENRLKTKERYGSRHSESDEEGDDEELNYGQDDWDVIKKSLRYCMKEMEADMGLPAKSLLKCVEILICRNLRLDGYEPLSVETLSRIYSPTRPAYIDVHFFYYSQSRYYEFEWGWSLGYKICLRPEPKVAEGYGSLASIAGSGVSTMHRNGHGGWQRVGWGKYDDSPNNHGPRWRRIELGQVDLSSEGPKNIYEALFGELEPLSDNADEATKTAHRRKLVQAVRLILASVGVSYKMACTDEEEDEGPDGGGYGSSPNRLKYILEGARDPQVARGVRRACGFQLTRDPTEKAEGDRMRAEAAQNQYDN</sequence>
<organism evidence="2 3">
    <name type="scientific">Hydnomerulius pinastri MD-312</name>
    <dbReference type="NCBI Taxonomy" id="994086"/>
    <lineage>
        <taxon>Eukaryota</taxon>
        <taxon>Fungi</taxon>
        <taxon>Dikarya</taxon>
        <taxon>Basidiomycota</taxon>
        <taxon>Agaricomycotina</taxon>
        <taxon>Agaricomycetes</taxon>
        <taxon>Agaricomycetidae</taxon>
        <taxon>Boletales</taxon>
        <taxon>Boletales incertae sedis</taxon>
        <taxon>Leucogyrophana</taxon>
    </lineage>
</organism>
<evidence type="ECO:0000313" key="2">
    <source>
        <dbReference type="EMBL" id="KIJ61203.1"/>
    </source>
</evidence>
<dbReference type="EMBL" id="KN839864">
    <property type="protein sequence ID" value="KIJ61203.1"/>
    <property type="molecule type" value="Genomic_DNA"/>
</dbReference>
<feature type="compositionally biased region" description="Basic and acidic residues" evidence="1">
    <location>
        <begin position="322"/>
        <end position="334"/>
    </location>
</feature>
<gene>
    <name evidence="2" type="ORF">HYDPIDRAFT_31507</name>
</gene>
<proteinExistence type="predicted"/>
<protein>
    <submittedName>
        <fullName evidence="2">Uncharacterized protein</fullName>
    </submittedName>
</protein>
<feature type="region of interest" description="Disordered" evidence="1">
    <location>
        <begin position="274"/>
        <end position="293"/>
    </location>
</feature>
<evidence type="ECO:0000313" key="3">
    <source>
        <dbReference type="Proteomes" id="UP000053820"/>
    </source>
</evidence>
<name>A0A0C9W4A3_9AGAM</name>
<accession>A0A0C9W4A3</accession>
<dbReference type="Proteomes" id="UP000053820">
    <property type="component" value="Unassembled WGS sequence"/>
</dbReference>
<dbReference type="HOGENOM" id="CLU_762888_0_0_1"/>
<evidence type="ECO:0000256" key="1">
    <source>
        <dbReference type="SAM" id="MobiDB-lite"/>
    </source>
</evidence>
<reference evidence="2 3" key="1">
    <citation type="submission" date="2014-04" db="EMBL/GenBank/DDBJ databases">
        <title>Evolutionary Origins and Diversification of the Mycorrhizal Mutualists.</title>
        <authorList>
            <consortium name="DOE Joint Genome Institute"/>
            <consortium name="Mycorrhizal Genomics Consortium"/>
            <person name="Kohler A."/>
            <person name="Kuo A."/>
            <person name="Nagy L.G."/>
            <person name="Floudas D."/>
            <person name="Copeland A."/>
            <person name="Barry K.W."/>
            <person name="Cichocki N."/>
            <person name="Veneault-Fourrey C."/>
            <person name="LaButti K."/>
            <person name="Lindquist E.A."/>
            <person name="Lipzen A."/>
            <person name="Lundell T."/>
            <person name="Morin E."/>
            <person name="Murat C."/>
            <person name="Riley R."/>
            <person name="Ohm R."/>
            <person name="Sun H."/>
            <person name="Tunlid A."/>
            <person name="Henrissat B."/>
            <person name="Grigoriev I.V."/>
            <person name="Hibbett D.S."/>
            <person name="Martin F."/>
        </authorList>
    </citation>
    <scope>NUCLEOTIDE SEQUENCE [LARGE SCALE GENOMIC DNA]</scope>
    <source>
        <strain evidence="2 3">MD-312</strain>
    </source>
</reference>
<dbReference type="OrthoDB" id="3012326at2759"/>
<feature type="region of interest" description="Disordered" evidence="1">
    <location>
        <begin position="319"/>
        <end position="343"/>
    </location>
</feature>
<keyword evidence="3" id="KW-1185">Reference proteome</keyword>
<dbReference type="AlphaFoldDB" id="A0A0C9W4A3"/>